<accession>A0A0K2TPW1</accession>
<dbReference type="EMBL" id="HACA01010712">
    <property type="protein sequence ID" value="CDW28073.1"/>
    <property type="molecule type" value="Transcribed_RNA"/>
</dbReference>
<protein>
    <submittedName>
        <fullName evidence="2">Uncharacterized protein</fullName>
    </submittedName>
</protein>
<feature type="transmembrane region" description="Helical" evidence="1">
    <location>
        <begin position="12"/>
        <end position="32"/>
    </location>
</feature>
<organism evidence="2">
    <name type="scientific">Lepeophtheirus salmonis</name>
    <name type="common">Salmon louse</name>
    <name type="synonym">Caligus salmonis</name>
    <dbReference type="NCBI Taxonomy" id="72036"/>
    <lineage>
        <taxon>Eukaryota</taxon>
        <taxon>Metazoa</taxon>
        <taxon>Ecdysozoa</taxon>
        <taxon>Arthropoda</taxon>
        <taxon>Crustacea</taxon>
        <taxon>Multicrustacea</taxon>
        <taxon>Hexanauplia</taxon>
        <taxon>Copepoda</taxon>
        <taxon>Siphonostomatoida</taxon>
        <taxon>Caligidae</taxon>
        <taxon>Lepeophtheirus</taxon>
    </lineage>
</organism>
<sequence length="71" mass="8555">MTIINIGRYEYNIISYYLVSYIDCTMYVFMITPTKIVKASFISTYLSWAYKFHYKKGLICLEWLTLLLLIY</sequence>
<evidence type="ECO:0000313" key="2">
    <source>
        <dbReference type="EMBL" id="CDW28073.1"/>
    </source>
</evidence>
<keyword evidence="1" id="KW-0472">Membrane</keyword>
<reference evidence="2" key="1">
    <citation type="submission" date="2014-05" db="EMBL/GenBank/DDBJ databases">
        <authorList>
            <person name="Chronopoulou M."/>
        </authorList>
    </citation>
    <scope>NUCLEOTIDE SEQUENCE</scope>
    <source>
        <tissue evidence="2">Whole organism</tissue>
    </source>
</reference>
<proteinExistence type="predicted"/>
<keyword evidence="1" id="KW-0812">Transmembrane</keyword>
<keyword evidence="1" id="KW-1133">Transmembrane helix</keyword>
<name>A0A0K2TPW1_LEPSM</name>
<evidence type="ECO:0000256" key="1">
    <source>
        <dbReference type="SAM" id="Phobius"/>
    </source>
</evidence>
<dbReference type="AlphaFoldDB" id="A0A0K2TPW1"/>